<protein>
    <submittedName>
        <fullName evidence="1">Uncharacterized protein</fullName>
    </submittedName>
</protein>
<evidence type="ECO:0000313" key="2">
    <source>
        <dbReference type="Proteomes" id="UP000308600"/>
    </source>
</evidence>
<evidence type="ECO:0000313" key="1">
    <source>
        <dbReference type="EMBL" id="TFK70195.1"/>
    </source>
</evidence>
<dbReference type="EMBL" id="ML208317">
    <property type="protein sequence ID" value="TFK70195.1"/>
    <property type="molecule type" value="Genomic_DNA"/>
</dbReference>
<dbReference type="Proteomes" id="UP000308600">
    <property type="component" value="Unassembled WGS sequence"/>
</dbReference>
<proteinExistence type="predicted"/>
<reference evidence="1 2" key="1">
    <citation type="journal article" date="2019" name="Nat. Ecol. Evol.">
        <title>Megaphylogeny resolves global patterns of mushroom evolution.</title>
        <authorList>
            <person name="Varga T."/>
            <person name="Krizsan K."/>
            <person name="Foldi C."/>
            <person name="Dima B."/>
            <person name="Sanchez-Garcia M."/>
            <person name="Sanchez-Ramirez S."/>
            <person name="Szollosi G.J."/>
            <person name="Szarkandi J.G."/>
            <person name="Papp V."/>
            <person name="Albert L."/>
            <person name="Andreopoulos W."/>
            <person name="Angelini C."/>
            <person name="Antonin V."/>
            <person name="Barry K.W."/>
            <person name="Bougher N.L."/>
            <person name="Buchanan P."/>
            <person name="Buyck B."/>
            <person name="Bense V."/>
            <person name="Catcheside P."/>
            <person name="Chovatia M."/>
            <person name="Cooper J."/>
            <person name="Damon W."/>
            <person name="Desjardin D."/>
            <person name="Finy P."/>
            <person name="Geml J."/>
            <person name="Haridas S."/>
            <person name="Hughes K."/>
            <person name="Justo A."/>
            <person name="Karasinski D."/>
            <person name="Kautmanova I."/>
            <person name="Kiss B."/>
            <person name="Kocsube S."/>
            <person name="Kotiranta H."/>
            <person name="LaButti K.M."/>
            <person name="Lechner B.E."/>
            <person name="Liimatainen K."/>
            <person name="Lipzen A."/>
            <person name="Lukacs Z."/>
            <person name="Mihaltcheva S."/>
            <person name="Morgado L.N."/>
            <person name="Niskanen T."/>
            <person name="Noordeloos M.E."/>
            <person name="Ohm R.A."/>
            <person name="Ortiz-Santana B."/>
            <person name="Ovrebo C."/>
            <person name="Racz N."/>
            <person name="Riley R."/>
            <person name="Savchenko A."/>
            <person name="Shiryaev A."/>
            <person name="Soop K."/>
            <person name="Spirin V."/>
            <person name="Szebenyi C."/>
            <person name="Tomsovsky M."/>
            <person name="Tulloss R.E."/>
            <person name="Uehling J."/>
            <person name="Grigoriev I.V."/>
            <person name="Vagvolgyi C."/>
            <person name="Papp T."/>
            <person name="Martin F.M."/>
            <person name="Miettinen O."/>
            <person name="Hibbett D.S."/>
            <person name="Nagy L.G."/>
        </authorList>
    </citation>
    <scope>NUCLEOTIDE SEQUENCE [LARGE SCALE GENOMIC DNA]</scope>
    <source>
        <strain evidence="1 2">NL-1719</strain>
    </source>
</reference>
<keyword evidence="2" id="KW-1185">Reference proteome</keyword>
<name>A0ACD3AWL3_9AGAR</name>
<sequence length="342" mass="38407">MNAEIKPAPDYPCVFPMLSTFILFSIDPVATVDGIEYNCVQRVAREMETKRYLGYVSEIHTLNTTRPWLKYDIVLIARGLPERDVENGIEPNMCLPILPNTAHPTQREPLRPTKPLPFDNCYTHSHIDPATVRARSAKWLYKEAILIPPSEAIRDESVATADLERMEELQATRGVRVDEVLKHNPDSPMTYDSRSLAEECEPQTTTLGPIDILGLVLGGGIPDDNTIAITNISYNLEECLDFAQPSDFYNEVEKLRTSVKNAKAAAIEEAKKIDEETYGGTQCRPELDIKPVVRDKVVKTSDGQNKVLEGDTSRSLYSLGLLLKYKIPLFAAWTKPKGWSRT</sequence>
<organism evidence="1 2">
    <name type="scientific">Pluteus cervinus</name>
    <dbReference type="NCBI Taxonomy" id="181527"/>
    <lineage>
        <taxon>Eukaryota</taxon>
        <taxon>Fungi</taxon>
        <taxon>Dikarya</taxon>
        <taxon>Basidiomycota</taxon>
        <taxon>Agaricomycotina</taxon>
        <taxon>Agaricomycetes</taxon>
        <taxon>Agaricomycetidae</taxon>
        <taxon>Agaricales</taxon>
        <taxon>Pluteineae</taxon>
        <taxon>Pluteaceae</taxon>
        <taxon>Pluteus</taxon>
    </lineage>
</organism>
<gene>
    <name evidence="1" type="ORF">BDN72DRAFT_554974</name>
</gene>
<accession>A0ACD3AWL3</accession>